<dbReference type="PANTHER" id="PTHR37422">
    <property type="entry name" value="TEICHURONIC ACID BIOSYNTHESIS PROTEIN TUAE"/>
    <property type="match status" value="1"/>
</dbReference>
<name>A0ABU4GPW9_9CLOT</name>
<evidence type="ECO:0000256" key="5">
    <source>
        <dbReference type="SAM" id="Phobius"/>
    </source>
</evidence>
<evidence type="ECO:0000313" key="8">
    <source>
        <dbReference type="Proteomes" id="UP001276854"/>
    </source>
</evidence>
<feature type="transmembrane region" description="Helical" evidence="5">
    <location>
        <begin position="217"/>
        <end position="233"/>
    </location>
</feature>
<feature type="transmembrane region" description="Helical" evidence="5">
    <location>
        <begin position="340"/>
        <end position="357"/>
    </location>
</feature>
<feature type="transmembrane region" description="Helical" evidence="5">
    <location>
        <begin position="49"/>
        <end position="69"/>
    </location>
</feature>
<keyword evidence="8" id="KW-1185">Reference proteome</keyword>
<dbReference type="InterPro" id="IPR007016">
    <property type="entry name" value="O-antigen_ligase-rel_domated"/>
</dbReference>
<evidence type="ECO:0000256" key="1">
    <source>
        <dbReference type="ARBA" id="ARBA00004141"/>
    </source>
</evidence>
<feature type="transmembrane region" description="Helical" evidence="5">
    <location>
        <begin position="264"/>
        <end position="284"/>
    </location>
</feature>
<sequence length="514" mass="58947">MKELNDEIHNVEEKSTFIHILLSAYMVLIGAGLPLVVRNKYFDILVDKYYYYCFLTITLSVLLLGYFIVHIKEKTYVKVFQRLTKTDYFLFAFLIIAGLSTVTSDYVFESFWGNEGRLTGFFLMLWYVVSFFLISKLSRFNKWYIDIIIISGIIVSIFGITDYFKLDIFGFKAPMVDSQKDIFTSTIGNINTYTAYVGMIAAITTVLFSSVQQKKKLIFYYLGMVITFFALIMGTSDNAYLSLGALFAFLPLYLFNNNVGIKRYIAILATFFTVIQIIGLLNRYFGEYVLSIDSFFQLLIGLKGGVGITIGLWLIVVFWHIIEKYKNIGTIDFGKVPQRLWALFLLLCFLIIVYIIFDCNFKGNAGRYGSMASFFVFNDDWGTHRGYIWRNAIECYWHLSPWKKLVGYGPETFGILILQKTANNPYQELFDSAHNEYLHLLTTVGIAGLICYLGFIVNVIKRGINIGRKNAYVMAALYGILCYSIQAIVNLNLPIVTPIFWLLAGISASYYKDK</sequence>
<evidence type="ECO:0000313" key="7">
    <source>
        <dbReference type="EMBL" id="MDW2799686.1"/>
    </source>
</evidence>
<keyword evidence="7" id="KW-0436">Ligase</keyword>
<dbReference type="GO" id="GO:0016874">
    <property type="term" value="F:ligase activity"/>
    <property type="evidence" value="ECO:0007669"/>
    <property type="project" value="UniProtKB-KW"/>
</dbReference>
<evidence type="ECO:0000256" key="3">
    <source>
        <dbReference type="ARBA" id="ARBA00022989"/>
    </source>
</evidence>
<feature type="transmembrane region" description="Helical" evidence="5">
    <location>
        <begin position="296"/>
        <end position="319"/>
    </location>
</feature>
<dbReference type="InterPro" id="IPR051533">
    <property type="entry name" value="WaaL-like"/>
</dbReference>
<feature type="transmembrane region" description="Helical" evidence="5">
    <location>
        <begin position="89"/>
        <end position="108"/>
    </location>
</feature>
<feature type="transmembrane region" description="Helical" evidence="5">
    <location>
        <begin position="16"/>
        <end position="37"/>
    </location>
</feature>
<comment type="caution">
    <text evidence="7">The sequence shown here is derived from an EMBL/GenBank/DDBJ whole genome shotgun (WGS) entry which is preliminary data.</text>
</comment>
<keyword evidence="3 5" id="KW-1133">Transmembrane helix</keyword>
<feature type="transmembrane region" description="Helical" evidence="5">
    <location>
        <begin position="239"/>
        <end position="255"/>
    </location>
</feature>
<keyword evidence="4 5" id="KW-0472">Membrane</keyword>
<feature type="transmembrane region" description="Helical" evidence="5">
    <location>
        <begin position="120"/>
        <end position="137"/>
    </location>
</feature>
<proteinExistence type="predicted"/>
<dbReference type="PANTHER" id="PTHR37422:SF13">
    <property type="entry name" value="LIPOPOLYSACCHARIDE BIOSYNTHESIS PROTEIN PA4999-RELATED"/>
    <property type="match status" value="1"/>
</dbReference>
<dbReference type="RefSeq" id="WP_318065872.1">
    <property type="nucleotide sequence ID" value="NZ_JAWONS010000280.1"/>
</dbReference>
<dbReference type="Pfam" id="PF04932">
    <property type="entry name" value="Wzy_C"/>
    <property type="match status" value="1"/>
</dbReference>
<reference evidence="7 8" key="1">
    <citation type="submission" date="2023-10" db="EMBL/GenBank/DDBJ databases">
        <title>A novel Glycoside Hydrolase 43-Like Enzyme from Clostrdium boliviensis is an Endo-xylanase, and a Candidate for Xylooligosaccharides Production from Different Xylan Substrates.</title>
        <authorList>
            <person name="Alvarez M.T."/>
            <person name="Rocabado-Villegas L.R."/>
            <person name="Salas-Veizaga D.M."/>
            <person name="Linares-Pasten J.A."/>
            <person name="Gudmundsdottir E.E."/>
            <person name="Hreggvidsson G.O."/>
            <person name="Adlercreutz P."/>
            <person name="Nordberg Karlsson E."/>
        </authorList>
    </citation>
    <scope>NUCLEOTIDE SEQUENCE [LARGE SCALE GENOMIC DNA]</scope>
    <source>
        <strain evidence="7 8">E-1</strain>
    </source>
</reference>
<organism evidence="7 8">
    <name type="scientific">Clostridium boliviensis</name>
    <dbReference type="NCBI Taxonomy" id="318465"/>
    <lineage>
        <taxon>Bacteria</taxon>
        <taxon>Bacillati</taxon>
        <taxon>Bacillota</taxon>
        <taxon>Clostridia</taxon>
        <taxon>Eubacteriales</taxon>
        <taxon>Clostridiaceae</taxon>
        <taxon>Clostridium</taxon>
    </lineage>
</organism>
<dbReference type="EMBL" id="JAWONS010000280">
    <property type="protein sequence ID" value="MDW2799686.1"/>
    <property type="molecule type" value="Genomic_DNA"/>
</dbReference>
<comment type="subcellular location">
    <subcellularLocation>
        <location evidence="1">Membrane</location>
        <topology evidence="1">Multi-pass membrane protein</topology>
    </subcellularLocation>
</comment>
<feature type="transmembrane region" description="Helical" evidence="5">
    <location>
        <begin position="437"/>
        <end position="459"/>
    </location>
</feature>
<feature type="transmembrane region" description="Helical" evidence="5">
    <location>
        <begin position="144"/>
        <end position="164"/>
    </location>
</feature>
<feature type="domain" description="O-antigen ligase-related" evidence="6">
    <location>
        <begin position="310"/>
        <end position="453"/>
    </location>
</feature>
<feature type="transmembrane region" description="Helical" evidence="5">
    <location>
        <begin position="495"/>
        <end position="511"/>
    </location>
</feature>
<feature type="transmembrane region" description="Helical" evidence="5">
    <location>
        <begin position="193"/>
        <end position="210"/>
    </location>
</feature>
<evidence type="ECO:0000256" key="2">
    <source>
        <dbReference type="ARBA" id="ARBA00022692"/>
    </source>
</evidence>
<keyword evidence="2 5" id="KW-0812">Transmembrane</keyword>
<protein>
    <submittedName>
        <fullName evidence="7">O-antigen ligase family protein</fullName>
    </submittedName>
</protein>
<dbReference type="Proteomes" id="UP001276854">
    <property type="component" value="Unassembled WGS sequence"/>
</dbReference>
<evidence type="ECO:0000256" key="4">
    <source>
        <dbReference type="ARBA" id="ARBA00023136"/>
    </source>
</evidence>
<evidence type="ECO:0000259" key="6">
    <source>
        <dbReference type="Pfam" id="PF04932"/>
    </source>
</evidence>
<accession>A0ABU4GPW9</accession>
<feature type="transmembrane region" description="Helical" evidence="5">
    <location>
        <begin position="471"/>
        <end position="489"/>
    </location>
</feature>
<gene>
    <name evidence="7" type="ORF">RZO55_19105</name>
</gene>